<evidence type="ECO:0000313" key="2">
    <source>
        <dbReference type="EMBL" id="DAD18340.1"/>
    </source>
</evidence>
<feature type="transmembrane region" description="Helical" evidence="1">
    <location>
        <begin position="90"/>
        <end position="111"/>
    </location>
</feature>
<feature type="transmembrane region" description="Helical" evidence="1">
    <location>
        <begin position="118"/>
        <end position="137"/>
    </location>
</feature>
<evidence type="ECO:0000256" key="1">
    <source>
        <dbReference type="SAM" id="Phobius"/>
    </source>
</evidence>
<dbReference type="AlphaFoldDB" id="A0A822XDD6"/>
<gene>
    <name evidence="2" type="ORF">HUJ06_019803</name>
</gene>
<evidence type="ECO:0000313" key="3">
    <source>
        <dbReference type="Proteomes" id="UP000607653"/>
    </source>
</evidence>
<accession>A0A822XDD6</accession>
<organism evidence="2 3">
    <name type="scientific">Nelumbo nucifera</name>
    <name type="common">Sacred lotus</name>
    <dbReference type="NCBI Taxonomy" id="4432"/>
    <lineage>
        <taxon>Eukaryota</taxon>
        <taxon>Viridiplantae</taxon>
        <taxon>Streptophyta</taxon>
        <taxon>Embryophyta</taxon>
        <taxon>Tracheophyta</taxon>
        <taxon>Spermatophyta</taxon>
        <taxon>Magnoliopsida</taxon>
        <taxon>Proteales</taxon>
        <taxon>Nelumbonaceae</taxon>
        <taxon>Nelumbo</taxon>
    </lineage>
</organism>
<protein>
    <submittedName>
        <fullName evidence="2">Uncharacterized protein</fullName>
    </submittedName>
</protein>
<sequence length="140" mass="15479">MAISYEAILVASVAGVLVGTFLYQVMARTWETIHHAMARTWAVVYRSMFYTLTARVVLLVRLFERPRALVVVVMIVIGTSNWLSKKHRSAVLMNAIAVALLVVVTVVELLLTHALNRIFVSLGIGLSLSLMQAIFLGPNL</sequence>
<proteinExistence type="predicted"/>
<reference evidence="2 3" key="1">
    <citation type="journal article" date="2020" name="Mol. Biol. Evol.">
        <title>Distinct Expression and Methylation Patterns for Genes with Different Fates following a Single Whole-Genome Duplication in Flowering Plants.</title>
        <authorList>
            <person name="Shi T."/>
            <person name="Rahmani R.S."/>
            <person name="Gugger P.F."/>
            <person name="Wang M."/>
            <person name="Li H."/>
            <person name="Zhang Y."/>
            <person name="Li Z."/>
            <person name="Wang Q."/>
            <person name="Van de Peer Y."/>
            <person name="Marchal K."/>
            <person name="Chen J."/>
        </authorList>
    </citation>
    <scope>NUCLEOTIDE SEQUENCE [LARGE SCALE GENOMIC DNA]</scope>
    <source>
        <tissue evidence="2">Leaf</tissue>
    </source>
</reference>
<feature type="transmembrane region" description="Helical" evidence="1">
    <location>
        <begin position="7"/>
        <end position="26"/>
    </location>
</feature>
<feature type="transmembrane region" description="Helical" evidence="1">
    <location>
        <begin position="38"/>
        <end position="60"/>
    </location>
</feature>
<keyword evidence="3" id="KW-1185">Reference proteome</keyword>
<dbReference type="EMBL" id="DUZY01000001">
    <property type="protein sequence ID" value="DAD18340.1"/>
    <property type="molecule type" value="Genomic_DNA"/>
</dbReference>
<keyword evidence="1" id="KW-1133">Transmembrane helix</keyword>
<dbReference type="Proteomes" id="UP000607653">
    <property type="component" value="Unassembled WGS sequence"/>
</dbReference>
<name>A0A822XDD6_NELNU</name>
<keyword evidence="1" id="KW-0812">Transmembrane</keyword>
<feature type="transmembrane region" description="Helical" evidence="1">
    <location>
        <begin position="67"/>
        <end position="84"/>
    </location>
</feature>
<comment type="caution">
    <text evidence="2">The sequence shown here is derived from an EMBL/GenBank/DDBJ whole genome shotgun (WGS) entry which is preliminary data.</text>
</comment>
<keyword evidence="1" id="KW-0472">Membrane</keyword>